<protein>
    <submittedName>
        <fullName evidence="1">Uncharacterized protein</fullName>
    </submittedName>
</protein>
<evidence type="ECO:0000313" key="1">
    <source>
        <dbReference type="EMBL" id="CAA6800060.1"/>
    </source>
</evidence>
<proteinExistence type="predicted"/>
<reference evidence="1" key="1">
    <citation type="submission" date="2020-01" db="EMBL/GenBank/DDBJ databases">
        <authorList>
            <person name="Meier V. D."/>
            <person name="Meier V D."/>
        </authorList>
    </citation>
    <scope>NUCLEOTIDE SEQUENCE</scope>
    <source>
        <strain evidence="1">HLG_WM_MAG_06</strain>
    </source>
</reference>
<organism evidence="1">
    <name type="scientific">uncultured Sulfurovum sp</name>
    <dbReference type="NCBI Taxonomy" id="269237"/>
    <lineage>
        <taxon>Bacteria</taxon>
        <taxon>Pseudomonadati</taxon>
        <taxon>Campylobacterota</taxon>
        <taxon>Epsilonproteobacteria</taxon>
        <taxon>Campylobacterales</taxon>
        <taxon>Sulfurovaceae</taxon>
        <taxon>Sulfurovum</taxon>
        <taxon>environmental samples</taxon>
    </lineage>
</organism>
<name>A0A6S6RXN2_9BACT</name>
<accession>A0A6S6RXN2</accession>
<dbReference type="AlphaFoldDB" id="A0A6S6RXN2"/>
<sequence length="45" mass="4955">MLVEAKPLASKMNGYLALVGLALSDVKIYNNVPDCRFLVWTISIS</sequence>
<dbReference type="EMBL" id="CACVAP010000029">
    <property type="protein sequence ID" value="CAA6800060.1"/>
    <property type="molecule type" value="Genomic_DNA"/>
</dbReference>
<gene>
    <name evidence="1" type="ORF">HELGO_WM32758</name>
</gene>